<evidence type="ECO:0000313" key="2">
    <source>
        <dbReference type="EMBL" id="KGE72758.1"/>
    </source>
</evidence>
<organism evidence="2 3">
    <name type="scientific">Spirochaeta lutea</name>
    <dbReference type="NCBI Taxonomy" id="1480694"/>
    <lineage>
        <taxon>Bacteria</taxon>
        <taxon>Pseudomonadati</taxon>
        <taxon>Spirochaetota</taxon>
        <taxon>Spirochaetia</taxon>
        <taxon>Spirochaetales</taxon>
        <taxon>Spirochaetaceae</taxon>
        <taxon>Spirochaeta</taxon>
    </lineage>
</organism>
<dbReference type="EMBL" id="JNUP01000048">
    <property type="protein sequence ID" value="KGE72758.1"/>
    <property type="molecule type" value="Genomic_DNA"/>
</dbReference>
<reference evidence="2 3" key="1">
    <citation type="submission" date="2014-05" db="EMBL/GenBank/DDBJ databases">
        <title>De novo Genome Sequence of Spirocheata sp.</title>
        <authorList>
            <person name="Shivani Y."/>
            <person name="Subhash Y."/>
            <person name="Tushar L."/>
            <person name="Sasikala C."/>
            <person name="Ramana C.V."/>
        </authorList>
    </citation>
    <scope>NUCLEOTIDE SEQUENCE [LARGE SCALE GENOMIC DNA]</scope>
    <source>
        <strain evidence="2 3">JC230</strain>
    </source>
</reference>
<dbReference type="STRING" id="1480694.DC28_05815"/>
<evidence type="ECO:0000313" key="3">
    <source>
        <dbReference type="Proteomes" id="UP000029692"/>
    </source>
</evidence>
<evidence type="ECO:0000256" key="1">
    <source>
        <dbReference type="SAM" id="SignalP"/>
    </source>
</evidence>
<evidence type="ECO:0008006" key="4">
    <source>
        <dbReference type="Google" id="ProtNLM"/>
    </source>
</evidence>
<dbReference type="SUPFAM" id="SSF51445">
    <property type="entry name" value="(Trans)glycosidases"/>
    <property type="match status" value="1"/>
</dbReference>
<feature type="signal peptide" evidence="1">
    <location>
        <begin position="1"/>
        <end position="22"/>
    </location>
</feature>
<protein>
    <recommendedName>
        <fullName evidence="4">Glycoside hydrolase family 2 catalytic domain-containing protein</fullName>
    </recommendedName>
</protein>
<dbReference type="OrthoDB" id="1205943at2"/>
<dbReference type="Proteomes" id="UP000029692">
    <property type="component" value="Unassembled WGS sequence"/>
</dbReference>
<feature type="chain" id="PRO_5001946474" description="Glycoside hydrolase family 2 catalytic domain-containing protein" evidence="1">
    <location>
        <begin position="23"/>
        <end position="1018"/>
    </location>
</feature>
<dbReference type="InterPro" id="IPR017853">
    <property type="entry name" value="GH"/>
</dbReference>
<sequence length="1018" mass="113049">MKRLIVILISIFLLGSGLWAQADSPAAGSSAGVVSEIRRDEGGLRLFVKGEPFEVKGVVWSYIPIGENYTYNLWDQPEDIIKKMIDRDARLMKDMGVNAIRVFSDVPPKWITYFYRQYGIYTIVNPLFGRYGVSARGIWYPLTDYSDKYSREVIKRDTLEVVETYKDVPGVLMFLFGNENNYGLEWDSGVIQDLPVGQRSEVRAGYLYSLFEEAIAEAKQISTAHPYGIVNGDIQYLNLIEELVPSLDVLGVNTYRGGAAQDLFYQSVESLGVPIVYTELGAEAWNAATQQEDQFNQARYIFEQWREIYQQSYGKGKSQNVIGGFVFEWMDEWWKHLQTENLDVHDTEGTWSNGAYAHDAVPGVNNMQEEWFGIVAQSPRKDDGIHRRIPRAAYYLLQELWKLPLYDSSSTDVADHFAAAASSSVLARGEANGIKEEEAWNPISLQGFTARVEGRIAADDQTIAADWMTDAAFTNGQELTLTLGLQPLDNLTGFTTLKVWANPILPAWGEAPKYLGYDDTTGETDGHINLYAGEFTYSNDLFDLTGYYRSGRPDWMLHGDAFNLMPEAWDRLGMDKDGSDAPLGLQLDGKQALQGLRLAIGPEVYWGALPLVAANYYREFTGDGVTGSFGLMYLEEFAARENAYPGEIPGRRASLSGSLGIGPYLFAEAGVLFSGSESVGETFYQSGPADEPGGGVNGSDIAVTEDTIDYLDTLAFKVRLGTDIIRYTRIWAQYLQAGLVAAGNPMIPRSGFQVADSGAGNRREINAGARFIYGDFTAEGIFRWRKPLVDPMTAVGSYTLRSNLTDPFAVYWNRETIEAEVVATFDPEGATYFHDWNVQDRENAKIAASLSFLYTFYAGPTDAGVFKAADGAWFAFPSGLPEASGLWTLAGKVYSNPLPGLKINFDGRIGTQQSTGESERLVNFIGLGLDMRYRNLFIGGGADFSAWGPEVWHRQFNITYPLQWHGEIAYGFDTPSMMTTETRIGLAASGRSFGTYSADDEPGEGSLNKFTLYVDLTY</sequence>
<dbReference type="eggNOG" id="COG3250">
    <property type="taxonomic scope" value="Bacteria"/>
</dbReference>
<name>A0A098QZ91_9SPIO</name>
<accession>A0A098QZ91</accession>
<proteinExistence type="predicted"/>
<keyword evidence="1" id="KW-0732">Signal</keyword>
<dbReference type="AlphaFoldDB" id="A0A098QZ91"/>
<dbReference type="Gene3D" id="3.20.20.80">
    <property type="entry name" value="Glycosidases"/>
    <property type="match status" value="1"/>
</dbReference>
<gene>
    <name evidence="2" type="ORF">DC28_05815</name>
</gene>
<keyword evidence="3" id="KW-1185">Reference proteome</keyword>
<dbReference type="RefSeq" id="WP_037546757.1">
    <property type="nucleotide sequence ID" value="NZ_JNUP01000048.1"/>
</dbReference>
<comment type="caution">
    <text evidence="2">The sequence shown here is derived from an EMBL/GenBank/DDBJ whole genome shotgun (WGS) entry which is preliminary data.</text>
</comment>